<organism evidence="1 2">
    <name type="scientific">Dendrobium nobile</name>
    <name type="common">Orchid</name>
    <dbReference type="NCBI Taxonomy" id="94219"/>
    <lineage>
        <taxon>Eukaryota</taxon>
        <taxon>Viridiplantae</taxon>
        <taxon>Streptophyta</taxon>
        <taxon>Embryophyta</taxon>
        <taxon>Tracheophyta</taxon>
        <taxon>Spermatophyta</taxon>
        <taxon>Magnoliopsida</taxon>
        <taxon>Liliopsida</taxon>
        <taxon>Asparagales</taxon>
        <taxon>Orchidaceae</taxon>
        <taxon>Epidendroideae</taxon>
        <taxon>Malaxideae</taxon>
        <taxon>Dendrobiinae</taxon>
        <taxon>Dendrobium</taxon>
    </lineage>
</organism>
<gene>
    <name evidence="1" type="ORF">KFK09_025501</name>
</gene>
<evidence type="ECO:0000313" key="2">
    <source>
        <dbReference type="Proteomes" id="UP000829196"/>
    </source>
</evidence>
<sequence length="133" mass="15203">MMGTHISAYKTGAVNMTWRSEEGPGEDSSGEDMLRSLSEWLLPAKELDGSWERIDIYHEFLNCKWEGLSGAVYIYCIECPRCSLFSLMLYSIFLNHCYSIAMDRADTSGFVSGGDCRLHFHLYFHFIFSTADN</sequence>
<reference evidence="1" key="1">
    <citation type="journal article" date="2022" name="Front. Genet.">
        <title>Chromosome-Scale Assembly of the Dendrobium nobile Genome Provides Insights Into the Molecular Mechanism of the Biosynthesis of the Medicinal Active Ingredient of Dendrobium.</title>
        <authorList>
            <person name="Xu Q."/>
            <person name="Niu S.-C."/>
            <person name="Li K.-L."/>
            <person name="Zheng P.-J."/>
            <person name="Zhang X.-J."/>
            <person name="Jia Y."/>
            <person name="Liu Y."/>
            <person name="Niu Y.-X."/>
            <person name="Yu L.-H."/>
            <person name="Chen D.-F."/>
            <person name="Zhang G.-Q."/>
        </authorList>
    </citation>
    <scope>NUCLEOTIDE SEQUENCE</scope>
    <source>
        <tissue evidence="1">Leaf</tissue>
    </source>
</reference>
<evidence type="ECO:0000313" key="1">
    <source>
        <dbReference type="EMBL" id="KAI0495351.1"/>
    </source>
</evidence>
<protein>
    <submittedName>
        <fullName evidence="1">Uncharacterized protein</fullName>
    </submittedName>
</protein>
<keyword evidence="2" id="KW-1185">Reference proteome</keyword>
<dbReference type="EMBL" id="JAGYWB010000017">
    <property type="protein sequence ID" value="KAI0495351.1"/>
    <property type="molecule type" value="Genomic_DNA"/>
</dbReference>
<name>A0A8T3AH46_DENNO</name>
<accession>A0A8T3AH46</accession>
<comment type="caution">
    <text evidence="1">The sequence shown here is derived from an EMBL/GenBank/DDBJ whole genome shotgun (WGS) entry which is preliminary data.</text>
</comment>
<dbReference type="Proteomes" id="UP000829196">
    <property type="component" value="Unassembled WGS sequence"/>
</dbReference>
<proteinExistence type="predicted"/>
<dbReference type="AlphaFoldDB" id="A0A8T3AH46"/>
<dbReference type="OrthoDB" id="581109at2759"/>